<evidence type="ECO:0000313" key="3">
    <source>
        <dbReference type="Proteomes" id="UP000219813"/>
    </source>
</evidence>
<dbReference type="EMBL" id="LT594632">
    <property type="protein sequence ID" value="SCO93186.1"/>
    <property type="molecule type" value="Genomic_DNA"/>
</dbReference>
<accession>A0A1D3SMX4</accession>
<sequence length="678" mass="80038">MGNKIPENKKRQFILYKDIKNRIKKKNHIDIKSNIYICKLNEKDLQNFNNEIFDTYNTYEENQEQYITSDQEEKEGTEIKINLKKTKDNEEFYKCTHIKGKNSFIKGISNRKEKEIGKEKDKREDLWYIKKKDYDKEKNTNYFELDYGCFYNLEEKTKTPQKRYSKFVKIKKKKSLTMLTQLQNGQNLKQKNREKKEGGEEEEEEEDEQMVTNNAVVNEKAKFSSLKIKNNLTDDNYKTSTRRNEKGLFQSIGTGNVHPTNNSRVDDKEETLRSSFKSMEIKLLPGDTYTMHKKCSSVHKKNNASKCNSNSNSIIGSNSIVSCNSITTSNHIRDSCSSINSERTNGQKSIFREKHQTGALIFSKKFFNLFKEKKILQNVLSFLNCTDLLEFQKTCSIIYIYVSDFLDYICLNIYSNFKRAYGLYFIPFNFFYKYEYLYTDKPSFRMDCILIAKIEKGCIGYNNRFGYKYKYIYDKKKSNYYVYFNFNVLKSNSSKTIEIHKDISYNNGDDINVSHIINNDVCSNDYICIPINLYNFIGIVDFNSISFISNKLSKYLSYNNHLDDQLWYNSDEYKILIKENNLISAQCFLPHLKHIKTIYSGIDVTVMKSTYKAVEPGKMGKRSYILWGNYFIIEKKFDPVFTFLKREGLQHDYVYHNFYLRVGDSIIFYLIKGGNNDI</sequence>
<dbReference type="Proteomes" id="UP000219813">
    <property type="component" value="Chromosome 11"/>
</dbReference>
<proteinExistence type="predicted"/>
<feature type="compositionally biased region" description="Acidic residues" evidence="1">
    <location>
        <begin position="199"/>
        <end position="209"/>
    </location>
</feature>
<evidence type="ECO:0008006" key="4">
    <source>
        <dbReference type="Google" id="ProtNLM"/>
    </source>
</evidence>
<organism evidence="2 3">
    <name type="scientific">Plasmodium malariae</name>
    <dbReference type="NCBI Taxonomy" id="5858"/>
    <lineage>
        <taxon>Eukaryota</taxon>
        <taxon>Sar</taxon>
        <taxon>Alveolata</taxon>
        <taxon>Apicomplexa</taxon>
        <taxon>Aconoidasida</taxon>
        <taxon>Haemosporida</taxon>
        <taxon>Plasmodiidae</taxon>
        <taxon>Plasmodium</taxon>
        <taxon>Plasmodium (Plasmodium)</taxon>
    </lineage>
</organism>
<evidence type="ECO:0000256" key="1">
    <source>
        <dbReference type="SAM" id="MobiDB-lite"/>
    </source>
</evidence>
<feature type="region of interest" description="Disordered" evidence="1">
    <location>
        <begin position="179"/>
        <end position="210"/>
    </location>
</feature>
<reference evidence="2 3" key="1">
    <citation type="submission" date="2016-06" db="EMBL/GenBank/DDBJ databases">
        <authorList>
            <consortium name="Pathogen Informatics"/>
        </authorList>
    </citation>
    <scope>NUCLEOTIDE SEQUENCE [LARGE SCALE GENOMIC DNA]</scope>
</reference>
<evidence type="ECO:0000313" key="2">
    <source>
        <dbReference type="EMBL" id="SCO93186.1"/>
    </source>
</evidence>
<dbReference type="VEuPathDB" id="PlasmoDB:PmUG01_11043900"/>
<dbReference type="AlphaFoldDB" id="A0A1D3SMX4"/>
<dbReference type="OMA" id="NFFYKYE"/>
<dbReference type="GeneID" id="39869901"/>
<gene>
    <name evidence="2" type="primary">PmUG01_11043900</name>
    <name evidence="2" type="ORF">PMUG01_11043900</name>
</gene>
<protein>
    <recommendedName>
        <fullName evidence="4">F-box domain-containing protein</fullName>
    </recommendedName>
</protein>
<dbReference type="OrthoDB" id="407343at2759"/>
<dbReference type="RefSeq" id="XP_028862624.1">
    <property type="nucleotide sequence ID" value="XM_029006101.1"/>
</dbReference>
<name>A0A1D3SMX4_PLAMA</name>
<dbReference type="KEGG" id="pmal:PMUG01_11043900"/>
<keyword evidence="3" id="KW-1185">Reference proteome</keyword>